<proteinExistence type="predicted"/>
<accession>A0A6I4SZW8</accession>
<sequence>MGAEAVIKAALGDFDYGSSVAVSSVPNHMGAVLKEPEFLLFASDATWLALWAAAAFIVAILAFWAERRRIRRKSIDSVGWVPWTTLFLVSALIGVTLATLAIKGWATG</sequence>
<keyword evidence="1" id="KW-0472">Membrane</keyword>
<protein>
    <submittedName>
        <fullName evidence="2">Uncharacterized protein</fullName>
    </submittedName>
</protein>
<dbReference type="OrthoDB" id="7585827at2"/>
<comment type="caution">
    <text evidence="2">The sequence shown here is derived from an EMBL/GenBank/DDBJ whole genome shotgun (WGS) entry which is preliminary data.</text>
</comment>
<name>A0A6I4SZW8_9SPHN</name>
<feature type="transmembrane region" description="Helical" evidence="1">
    <location>
        <begin position="45"/>
        <end position="65"/>
    </location>
</feature>
<keyword evidence="1" id="KW-0812">Transmembrane</keyword>
<dbReference type="AlphaFoldDB" id="A0A6I4SZW8"/>
<dbReference type="EMBL" id="WTYT01000001">
    <property type="protein sequence ID" value="MXO64247.1"/>
    <property type="molecule type" value="Genomic_DNA"/>
</dbReference>
<keyword evidence="1" id="KW-1133">Transmembrane helix</keyword>
<reference evidence="2 3" key="1">
    <citation type="submission" date="2019-12" db="EMBL/GenBank/DDBJ databases">
        <title>Genomic-based taxomic classification of the family Erythrobacteraceae.</title>
        <authorList>
            <person name="Xu L."/>
        </authorList>
    </citation>
    <scope>NUCLEOTIDE SEQUENCE [LARGE SCALE GENOMIC DNA]</scope>
    <source>
        <strain evidence="2 3">LMG 29518</strain>
    </source>
</reference>
<dbReference type="Proteomes" id="UP000438476">
    <property type="component" value="Unassembled WGS sequence"/>
</dbReference>
<feature type="transmembrane region" description="Helical" evidence="1">
    <location>
        <begin position="77"/>
        <end position="102"/>
    </location>
</feature>
<dbReference type="RefSeq" id="WP_160734700.1">
    <property type="nucleotide sequence ID" value="NZ_WTYT01000001.1"/>
</dbReference>
<keyword evidence="3" id="KW-1185">Reference proteome</keyword>
<gene>
    <name evidence="2" type="ORF">GRI91_00535</name>
</gene>
<organism evidence="2 3">
    <name type="scientific">Altericroceibacterium endophyticum</name>
    <dbReference type="NCBI Taxonomy" id="1808508"/>
    <lineage>
        <taxon>Bacteria</taxon>
        <taxon>Pseudomonadati</taxon>
        <taxon>Pseudomonadota</taxon>
        <taxon>Alphaproteobacteria</taxon>
        <taxon>Sphingomonadales</taxon>
        <taxon>Erythrobacteraceae</taxon>
        <taxon>Altericroceibacterium</taxon>
    </lineage>
</organism>
<evidence type="ECO:0000256" key="1">
    <source>
        <dbReference type="SAM" id="Phobius"/>
    </source>
</evidence>
<evidence type="ECO:0000313" key="3">
    <source>
        <dbReference type="Proteomes" id="UP000438476"/>
    </source>
</evidence>
<evidence type="ECO:0000313" key="2">
    <source>
        <dbReference type="EMBL" id="MXO64247.1"/>
    </source>
</evidence>